<accession>A0A914QYK4</accession>
<name>A0A914QYK4_9BILA</name>
<dbReference type="Proteomes" id="UP000887578">
    <property type="component" value="Unplaced"/>
</dbReference>
<dbReference type="AlphaFoldDB" id="A0A914QYK4"/>
<keyword evidence="2" id="KW-1185">Reference proteome</keyword>
<dbReference type="WBParaSite" id="PDA_v2.g6997.t1">
    <property type="protein sequence ID" value="PDA_v2.g6997.t1"/>
    <property type="gene ID" value="PDA_v2.g6997"/>
</dbReference>
<feature type="region of interest" description="Disordered" evidence="1">
    <location>
        <begin position="59"/>
        <end position="85"/>
    </location>
</feature>
<feature type="region of interest" description="Disordered" evidence="1">
    <location>
        <begin position="1"/>
        <end position="20"/>
    </location>
</feature>
<evidence type="ECO:0000313" key="3">
    <source>
        <dbReference type="WBParaSite" id="PDA_v2.g6997.t1"/>
    </source>
</evidence>
<proteinExistence type="predicted"/>
<organism evidence="2 3">
    <name type="scientific">Panagrolaimus davidi</name>
    <dbReference type="NCBI Taxonomy" id="227884"/>
    <lineage>
        <taxon>Eukaryota</taxon>
        <taxon>Metazoa</taxon>
        <taxon>Ecdysozoa</taxon>
        <taxon>Nematoda</taxon>
        <taxon>Chromadorea</taxon>
        <taxon>Rhabditida</taxon>
        <taxon>Tylenchina</taxon>
        <taxon>Panagrolaimomorpha</taxon>
        <taxon>Panagrolaimoidea</taxon>
        <taxon>Panagrolaimidae</taxon>
        <taxon>Panagrolaimus</taxon>
    </lineage>
</organism>
<feature type="compositionally biased region" description="Pro residues" evidence="1">
    <location>
        <begin position="63"/>
        <end position="72"/>
    </location>
</feature>
<evidence type="ECO:0000313" key="2">
    <source>
        <dbReference type="Proteomes" id="UP000887578"/>
    </source>
</evidence>
<reference evidence="3" key="1">
    <citation type="submission" date="2022-11" db="UniProtKB">
        <authorList>
            <consortium name="WormBaseParasite"/>
        </authorList>
    </citation>
    <scope>IDENTIFICATION</scope>
</reference>
<sequence>MYDKSENAVSPLPYAGSPPTYQVCETKDGRLINKTLNMVYPNQSPKTKKLFDGYIWKQQPRPQSLPPAPPSAVPTTKAAASSTSTLSYPTTDSFTFTTSTSSDLDTTKYIGPATLETVNKKLLSNDFIIFYALLDIKPSTDDNDLPSNLPLRIAFQSTNGKTYYLPIKRQEHQWRIKF</sequence>
<protein>
    <submittedName>
        <fullName evidence="3">Uncharacterized protein</fullName>
    </submittedName>
</protein>
<evidence type="ECO:0000256" key="1">
    <source>
        <dbReference type="SAM" id="MobiDB-lite"/>
    </source>
</evidence>
<feature type="compositionally biased region" description="Low complexity" evidence="1">
    <location>
        <begin position="73"/>
        <end position="85"/>
    </location>
</feature>